<reference evidence="1 2" key="1">
    <citation type="submission" date="2019-11" db="EMBL/GenBank/DDBJ databases">
        <title>Whole genome sequence of Oryza granulata.</title>
        <authorList>
            <person name="Li W."/>
        </authorList>
    </citation>
    <scope>NUCLEOTIDE SEQUENCE [LARGE SCALE GENOMIC DNA]</scope>
    <source>
        <strain evidence="2">cv. Menghai</strain>
        <tissue evidence="1">Leaf</tissue>
    </source>
</reference>
<sequence>METASSSADPGPPLWNLEGRPLKFVFHGVSYTAHVQDVARSKESSASVVKIRVSGAPRRLPFPGGERALLITDEANQVDSIRAACLDIITRSKRAVEFVLVDVIGSVFPSVCGASVPLLASSVEAALCILMYVGMRKIFPEWDGTPTSILFHVEGIATDMFAVDLTTSLDNKAIQLENDDASSNPESAERLTAILSFCVDVIRYVPIGGCLLELS</sequence>
<name>A0A6G1E1D2_9ORYZ</name>
<accession>A0A6G1E1D2</accession>
<keyword evidence="2" id="KW-1185">Reference proteome</keyword>
<protein>
    <submittedName>
        <fullName evidence="1">Uncharacterized protein</fullName>
    </submittedName>
</protein>
<evidence type="ECO:0000313" key="1">
    <source>
        <dbReference type="EMBL" id="KAF0918366.1"/>
    </source>
</evidence>
<gene>
    <name evidence="1" type="ORF">E2562_023528</name>
</gene>
<dbReference type="AlphaFoldDB" id="A0A6G1E1D2"/>
<organism evidence="1 2">
    <name type="scientific">Oryza meyeriana var. granulata</name>
    <dbReference type="NCBI Taxonomy" id="110450"/>
    <lineage>
        <taxon>Eukaryota</taxon>
        <taxon>Viridiplantae</taxon>
        <taxon>Streptophyta</taxon>
        <taxon>Embryophyta</taxon>
        <taxon>Tracheophyta</taxon>
        <taxon>Spermatophyta</taxon>
        <taxon>Magnoliopsida</taxon>
        <taxon>Liliopsida</taxon>
        <taxon>Poales</taxon>
        <taxon>Poaceae</taxon>
        <taxon>BOP clade</taxon>
        <taxon>Oryzoideae</taxon>
        <taxon>Oryzeae</taxon>
        <taxon>Oryzinae</taxon>
        <taxon>Oryza</taxon>
        <taxon>Oryza meyeriana</taxon>
    </lineage>
</organism>
<dbReference type="EMBL" id="SPHZ02000005">
    <property type="protein sequence ID" value="KAF0918366.1"/>
    <property type="molecule type" value="Genomic_DNA"/>
</dbReference>
<comment type="caution">
    <text evidence="1">The sequence shown here is derived from an EMBL/GenBank/DDBJ whole genome shotgun (WGS) entry which is preliminary data.</text>
</comment>
<evidence type="ECO:0000313" key="2">
    <source>
        <dbReference type="Proteomes" id="UP000479710"/>
    </source>
</evidence>
<proteinExistence type="predicted"/>
<dbReference type="Proteomes" id="UP000479710">
    <property type="component" value="Unassembled WGS sequence"/>
</dbReference>